<sequence>MLIQYDELVTETDNAFGLEIDERLVWLPKSLCTIDEDEKIVDCSDWLAHEKGLEGYSL</sequence>
<protein>
    <submittedName>
        <fullName evidence="1">Uncharacterized protein</fullName>
    </submittedName>
</protein>
<proteinExistence type="predicted"/>
<reference evidence="1" key="1">
    <citation type="submission" date="2020-03" db="EMBL/GenBank/DDBJ databases">
        <title>The deep terrestrial virosphere.</title>
        <authorList>
            <person name="Holmfeldt K."/>
            <person name="Nilsson E."/>
            <person name="Simone D."/>
            <person name="Lopez-Fernandez M."/>
            <person name="Wu X."/>
            <person name="de Brujin I."/>
            <person name="Lundin D."/>
            <person name="Andersson A."/>
            <person name="Bertilsson S."/>
            <person name="Dopson M."/>
        </authorList>
    </citation>
    <scope>NUCLEOTIDE SEQUENCE</scope>
    <source>
        <strain evidence="1">MM415B03508</strain>
    </source>
</reference>
<dbReference type="EMBL" id="MT142951">
    <property type="protein sequence ID" value="QJA90963.1"/>
    <property type="molecule type" value="Genomic_DNA"/>
</dbReference>
<evidence type="ECO:0000313" key="1">
    <source>
        <dbReference type="EMBL" id="QJA90963.1"/>
    </source>
</evidence>
<name>A0A6M3L949_9ZZZZ</name>
<dbReference type="AlphaFoldDB" id="A0A6M3L949"/>
<accession>A0A6M3L949</accession>
<gene>
    <name evidence="1" type="ORF">MM415B03508_0005</name>
</gene>
<organism evidence="1">
    <name type="scientific">viral metagenome</name>
    <dbReference type="NCBI Taxonomy" id="1070528"/>
    <lineage>
        <taxon>unclassified sequences</taxon>
        <taxon>metagenomes</taxon>
        <taxon>organismal metagenomes</taxon>
    </lineage>
</organism>